<name>S8AJY1_DACHA</name>
<evidence type="ECO:0000256" key="1">
    <source>
        <dbReference type="SAM" id="MobiDB-lite"/>
    </source>
</evidence>
<evidence type="ECO:0000313" key="2">
    <source>
        <dbReference type="EMBL" id="EPS41441.1"/>
    </source>
</evidence>
<dbReference type="SUPFAM" id="SSF81383">
    <property type="entry name" value="F-box domain"/>
    <property type="match status" value="1"/>
</dbReference>
<reference evidence="2 3" key="1">
    <citation type="journal article" date="2013" name="PLoS Genet.">
        <title>Genomic mechanisms accounting for the adaptation to parasitism in nematode-trapping fungi.</title>
        <authorList>
            <person name="Meerupati T."/>
            <person name="Andersson K.M."/>
            <person name="Friman E."/>
            <person name="Kumar D."/>
            <person name="Tunlid A."/>
            <person name="Ahren D."/>
        </authorList>
    </citation>
    <scope>NUCLEOTIDE SEQUENCE [LARGE SCALE GENOMIC DNA]</scope>
    <source>
        <strain evidence="2 3">CBS 200.50</strain>
    </source>
</reference>
<protein>
    <recommendedName>
        <fullName evidence="4">F-box domain-containing protein</fullName>
    </recommendedName>
</protein>
<sequence>MPYPEPQAPDNGDERGSGTRLPPLPLEIHLEILSYLSFEDQTRAGLAYELWERILTTDKSVQQSRYSSGISTSFEISIGYSIYGRTSRTHRLVSGGITCVVEDGVIRQYKLGNLSDPSSGLVLVSQFPADDDEESSASSLRGSYLDVSIDIPPRSKFLDEPITLDLVSSNDLTSRIYRFLKPKDTNIDLLDHNGDTIPVREFLDRIVKEINNRLDANGFRGPSGFAYKVGIHFDEKRLNRWSVFVITRKDYNAEKPPSFAASVRLSFRAFRSNHFSLRRER</sequence>
<gene>
    <name evidence="2" type="ORF">H072_4672</name>
</gene>
<dbReference type="Proteomes" id="UP000015100">
    <property type="component" value="Unassembled WGS sequence"/>
</dbReference>
<reference evidence="3" key="2">
    <citation type="submission" date="2013-04" db="EMBL/GenBank/DDBJ databases">
        <title>Genomic mechanisms accounting for the adaptation to parasitism in nematode-trapping fungi.</title>
        <authorList>
            <person name="Ahren D.G."/>
        </authorList>
    </citation>
    <scope>NUCLEOTIDE SEQUENCE [LARGE SCALE GENOMIC DNA]</scope>
    <source>
        <strain evidence="3">CBS 200.50</strain>
    </source>
</reference>
<dbReference type="InterPro" id="IPR036047">
    <property type="entry name" value="F-box-like_dom_sf"/>
</dbReference>
<organism evidence="2 3">
    <name type="scientific">Dactylellina haptotyla (strain CBS 200.50)</name>
    <name type="common">Nematode-trapping fungus</name>
    <name type="synonym">Monacrosporium haptotylum</name>
    <dbReference type="NCBI Taxonomy" id="1284197"/>
    <lineage>
        <taxon>Eukaryota</taxon>
        <taxon>Fungi</taxon>
        <taxon>Dikarya</taxon>
        <taxon>Ascomycota</taxon>
        <taxon>Pezizomycotina</taxon>
        <taxon>Orbiliomycetes</taxon>
        <taxon>Orbiliales</taxon>
        <taxon>Orbiliaceae</taxon>
        <taxon>Dactylellina</taxon>
    </lineage>
</organism>
<accession>S8AJY1</accession>
<keyword evidence="3" id="KW-1185">Reference proteome</keyword>
<evidence type="ECO:0008006" key="4">
    <source>
        <dbReference type="Google" id="ProtNLM"/>
    </source>
</evidence>
<dbReference type="AlphaFoldDB" id="S8AJY1"/>
<dbReference type="HOGENOM" id="CLU_994037_0_0_1"/>
<dbReference type="EMBL" id="AQGS01000240">
    <property type="protein sequence ID" value="EPS41441.1"/>
    <property type="molecule type" value="Genomic_DNA"/>
</dbReference>
<proteinExistence type="predicted"/>
<comment type="caution">
    <text evidence="2">The sequence shown here is derived from an EMBL/GenBank/DDBJ whole genome shotgun (WGS) entry which is preliminary data.</text>
</comment>
<feature type="region of interest" description="Disordered" evidence="1">
    <location>
        <begin position="1"/>
        <end position="20"/>
    </location>
</feature>
<dbReference type="OrthoDB" id="5336398at2759"/>
<evidence type="ECO:0000313" key="3">
    <source>
        <dbReference type="Proteomes" id="UP000015100"/>
    </source>
</evidence>